<keyword evidence="2" id="KW-1185">Reference proteome</keyword>
<dbReference type="Proteomes" id="UP000010119">
    <property type="component" value="Unassembled WGS sequence"/>
</dbReference>
<dbReference type="EMBL" id="ACCR02000002">
    <property type="protein sequence ID" value="EFI85253.1"/>
    <property type="molecule type" value="Genomic_DNA"/>
</dbReference>
<name>D7UUE6_LISGR</name>
<evidence type="ECO:0000313" key="2">
    <source>
        <dbReference type="Proteomes" id="UP000010119"/>
    </source>
</evidence>
<protein>
    <submittedName>
        <fullName evidence="1">Uncharacterized protein</fullName>
    </submittedName>
</protein>
<dbReference type="STRING" id="525367.HMPREF0556_10452"/>
<reference evidence="1" key="1">
    <citation type="submission" date="2010-06" db="EMBL/GenBank/DDBJ databases">
        <authorList>
            <person name="Muzny D."/>
            <person name="Qin X."/>
            <person name="Buhay C."/>
            <person name="Dugan-Rocha S."/>
            <person name="Ding Y."/>
            <person name="Chen G."/>
            <person name="Hawes A."/>
            <person name="Holder M."/>
            <person name="Jhangiani S."/>
            <person name="Johnson A."/>
            <person name="Khan Z."/>
            <person name="Li Z."/>
            <person name="Liu W."/>
            <person name="Liu X."/>
            <person name="Perez L."/>
            <person name="Shen H."/>
            <person name="Wang Q."/>
            <person name="Watt J."/>
            <person name="Xi L."/>
            <person name="Xin Y."/>
            <person name="Zhou J."/>
            <person name="Deng J."/>
            <person name="Jiang H."/>
            <person name="Liu Y."/>
            <person name="Qu J."/>
            <person name="Song X.-Z."/>
            <person name="Zhang L."/>
            <person name="Villasana D."/>
            <person name="Johnson A."/>
            <person name="Liu J."/>
            <person name="Liyanage D."/>
            <person name="Lorensuhewa L."/>
            <person name="Robinson T."/>
            <person name="Song A."/>
            <person name="Song B.-B."/>
            <person name="Dinh H."/>
            <person name="Thornton R."/>
            <person name="Coyle M."/>
            <person name="Francisco L."/>
            <person name="Jackson L."/>
            <person name="Javaid M."/>
            <person name="Korchina V."/>
            <person name="Kovar C."/>
            <person name="Mata R."/>
            <person name="Mathew T."/>
            <person name="Ngo R."/>
            <person name="Nguyen L."/>
            <person name="Nguyen N."/>
            <person name="Okwuonu G."/>
            <person name="Ongeri F."/>
            <person name="Pham C."/>
            <person name="Simmons D."/>
            <person name="Wilczek-Boney K."/>
            <person name="Hale W."/>
            <person name="Jakkamsetti A."/>
            <person name="Pham P."/>
            <person name="Ruth R."/>
            <person name="San Lucas F."/>
            <person name="Warren J."/>
            <person name="Zhang J."/>
            <person name="Zhao Z."/>
            <person name="Zhou C."/>
            <person name="Zhu D."/>
            <person name="Lee S."/>
            <person name="Bess C."/>
            <person name="Blankenburg K."/>
            <person name="Forbes L."/>
            <person name="Fu Q."/>
            <person name="Gubbala S."/>
            <person name="Hirani K."/>
            <person name="Jayaseelan J.C."/>
            <person name="Lara F."/>
            <person name="Munidasa M."/>
            <person name="Palculict T."/>
            <person name="Patil S."/>
            <person name="Pu L.-L."/>
            <person name="Saada N."/>
            <person name="Tang L."/>
            <person name="Weissenberger G."/>
            <person name="Zhu Y."/>
            <person name="Hemphill L."/>
            <person name="Shang Y."/>
            <person name="Youmans B."/>
            <person name="Ayvaz T."/>
            <person name="Ross M."/>
            <person name="Santibanez J."/>
            <person name="Aqrawi P."/>
            <person name="Gross S."/>
            <person name="Joshi V."/>
            <person name="Fowler G."/>
            <person name="Nazareth L."/>
            <person name="Reid J."/>
            <person name="Worley K."/>
            <person name="Petrosino J."/>
            <person name="Highlander S."/>
            <person name="Gibbs R."/>
        </authorList>
    </citation>
    <scope>NUCLEOTIDE SEQUENCE [LARGE SCALE GENOMIC DNA]</scope>
    <source>
        <strain evidence="1">DSM 20601</strain>
    </source>
</reference>
<gene>
    <name evidence="1" type="ORF">HMPREF0556_10452</name>
</gene>
<organism evidence="1 2">
    <name type="scientific">Listeria grayi DSM 20601</name>
    <dbReference type="NCBI Taxonomy" id="525367"/>
    <lineage>
        <taxon>Bacteria</taxon>
        <taxon>Bacillati</taxon>
        <taxon>Bacillota</taxon>
        <taxon>Bacilli</taxon>
        <taxon>Bacillales</taxon>
        <taxon>Listeriaceae</taxon>
        <taxon>Listeria</taxon>
    </lineage>
</organism>
<comment type="caution">
    <text evidence="1">The sequence shown here is derived from an EMBL/GenBank/DDBJ whole genome shotgun (WGS) entry which is preliminary data.</text>
</comment>
<proteinExistence type="predicted"/>
<evidence type="ECO:0000313" key="1">
    <source>
        <dbReference type="EMBL" id="EFI85253.1"/>
    </source>
</evidence>
<sequence>MKKNIRFVMYLHFRWPFSYILIWPFTSMEKKSYYASRNLKKVEEIKVLSDEKLFKDQQVVYESSYNSKVYKNGKLVNNKVRYKKIKL</sequence>
<dbReference type="AlphaFoldDB" id="D7UUE6"/>
<accession>D7UUE6</accession>
<dbReference type="HOGENOM" id="CLU_2479609_0_0_9"/>